<dbReference type="Gene3D" id="3.40.50.410">
    <property type="entry name" value="von Willebrand factor, type A domain"/>
    <property type="match status" value="1"/>
</dbReference>
<keyword evidence="4" id="KW-1185">Reference proteome</keyword>
<organism evidence="3 4">
    <name type="scientific">Rhizobium paknamense</name>
    <dbReference type="NCBI Taxonomy" id="1206817"/>
    <lineage>
        <taxon>Bacteria</taxon>
        <taxon>Pseudomonadati</taxon>
        <taxon>Pseudomonadota</taxon>
        <taxon>Alphaproteobacteria</taxon>
        <taxon>Hyphomicrobiales</taxon>
        <taxon>Rhizobiaceae</taxon>
        <taxon>Rhizobium/Agrobacterium group</taxon>
        <taxon>Rhizobium</taxon>
    </lineage>
</organism>
<proteinExistence type="predicted"/>
<feature type="transmembrane region" description="Helical" evidence="1">
    <location>
        <begin position="21"/>
        <end position="41"/>
    </location>
</feature>
<dbReference type="SMART" id="SM00327">
    <property type="entry name" value="VWA"/>
    <property type="match status" value="1"/>
</dbReference>
<name>A0ABU0IDF3_9HYPH</name>
<keyword evidence="1" id="KW-0812">Transmembrane</keyword>
<gene>
    <name evidence="3" type="ORF">QO005_002608</name>
</gene>
<dbReference type="SUPFAM" id="SSF53300">
    <property type="entry name" value="vWA-like"/>
    <property type="match status" value="1"/>
</dbReference>
<keyword evidence="1" id="KW-0472">Membrane</keyword>
<dbReference type="PROSITE" id="PS50234">
    <property type="entry name" value="VWFA"/>
    <property type="match status" value="1"/>
</dbReference>
<dbReference type="EMBL" id="JAUSWH010000007">
    <property type="protein sequence ID" value="MDQ0456267.1"/>
    <property type="molecule type" value="Genomic_DNA"/>
</dbReference>
<dbReference type="InterPro" id="IPR036465">
    <property type="entry name" value="vWFA_dom_sf"/>
</dbReference>
<dbReference type="RefSeq" id="WP_307158456.1">
    <property type="nucleotide sequence ID" value="NZ_JAUSWH010000007.1"/>
</dbReference>
<evidence type="ECO:0000313" key="3">
    <source>
        <dbReference type="EMBL" id="MDQ0456267.1"/>
    </source>
</evidence>
<dbReference type="Pfam" id="PF00092">
    <property type="entry name" value="VWA"/>
    <property type="match status" value="1"/>
</dbReference>
<reference evidence="3 4" key="1">
    <citation type="submission" date="2023-07" db="EMBL/GenBank/DDBJ databases">
        <title>Genomic Encyclopedia of Type Strains, Phase IV (KMG-IV): sequencing the most valuable type-strain genomes for metagenomic binning, comparative biology and taxonomic classification.</title>
        <authorList>
            <person name="Goeker M."/>
        </authorList>
    </citation>
    <scope>NUCLEOTIDE SEQUENCE [LARGE SCALE GENOMIC DNA]</scope>
    <source>
        <strain evidence="3 4">DSM 100301</strain>
    </source>
</reference>
<dbReference type="InterPro" id="IPR028087">
    <property type="entry name" value="Tad_N"/>
</dbReference>
<dbReference type="Proteomes" id="UP001235269">
    <property type="component" value="Unassembled WGS sequence"/>
</dbReference>
<evidence type="ECO:0000313" key="4">
    <source>
        <dbReference type="Proteomes" id="UP001235269"/>
    </source>
</evidence>
<sequence>MTTLSNAMAAFRHFLRDRSGNFGLMTALLLPVSVGVAGLAMDVTKMVQIKSLLQNSVDAAALAAASAMSKGMSQDDAMKLAQSFISSQMANGLVKDNDQDASEQLAKDLNAIGTVNTTTTSSSSATYDIALTGSYTLAMNPLSQVMGWTSVTITAYGKAEAAKQVDQKALSLYLVLDRSGSMSFVTDTVDSSRSSCQNYTESNWSKYPKLAATSPCYVNKITSLKTAVAYMAQTLNAADATYTASGSPSSKLVRVGAVAYNSSAFTAQSVAWGTASANTYVQNIPTYPTGGTDARGALTIAYDALKSANTTEATAHTGAGVANFDRYIILMTDGEMTGSSSSWSSSIDSAVRTQCATIKADGIQIFSVAFMAPTRGKSLLSACASSSANYYEPTTMAGLVAAFGDIAQKATTSDTRLTN</sequence>
<protein>
    <submittedName>
        <fullName evidence="3">Flp pilus assembly protein TadG</fullName>
    </submittedName>
</protein>
<evidence type="ECO:0000256" key="1">
    <source>
        <dbReference type="SAM" id="Phobius"/>
    </source>
</evidence>
<dbReference type="InterPro" id="IPR002035">
    <property type="entry name" value="VWF_A"/>
</dbReference>
<dbReference type="Pfam" id="PF13400">
    <property type="entry name" value="Tad"/>
    <property type="match status" value="1"/>
</dbReference>
<feature type="domain" description="VWFA" evidence="2">
    <location>
        <begin position="171"/>
        <end position="406"/>
    </location>
</feature>
<accession>A0ABU0IDF3</accession>
<keyword evidence="1" id="KW-1133">Transmembrane helix</keyword>
<comment type="caution">
    <text evidence="3">The sequence shown here is derived from an EMBL/GenBank/DDBJ whole genome shotgun (WGS) entry which is preliminary data.</text>
</comment>
<evidence type="ECO:0000259" key="2">
    <source>
        <dbReference type="PROSITE" id="PS50234"/>
    </source>
</evidence>